<proteinExistence type="predicted"/>
<name>A0ABP7NBP2_9GAMM</name>
<comment type="caution">
    <text evidence="2">The sequence shown here is derived from an EMBL/GenBank/DDBJ whole genome shotgun (WGS) entry which is preliminary data.</text>
</comment>
<dbReference type="PANTHER" id="PTHR24422">
    <property type="entry name" value="CHEMOTAXIS PROTEIN METHYLTRANSFERASE"/>
    <property type="match status" value="1"/>
</dbReference>
<keyword evidence="3" id="KW-1185">Reference proteome</keyword>
<dbReference type="InterPro" id="IPR022642">
    <property type="entry name" value="CheR_C"/>
</dbReference>
<protein>
    <submittedName>
        <fullName evidence="2">Chemotaxis protein CheR</fullName>
    </submittedName>
</protein>
<dbReference type="SMART" id="SM00138">
    <property type="entry name" value="MeTrc"/>
    <property type="match status" value="1"/>
</dbReference>
<dbReference type="SUPFAM" id="SSF53335">
    <property type="entry name" value="S-adenosyl-L-methionine-dependent methyltransferases"/>
    <property type="match status" value="1"/>
</dbReference>
<dbReference type="PANTHER" id="PTHR24422:SF8">
    <property type="entry name" value="CHEMOTAXIS PROTEIN"/>
    <property type="match status" value="1"/>
</dbReference>
<dbReference type="PROSITE" id="PS50123">
    <property type="entry name" value="CHER"/>
    <property type="match status" value="1"/>
</dbReference>
<dbReference type="PRINTS" id="PR00996">
    <property type="entry name" value="CHERMTFRASE"/>
</dbReference>
<dbReference type="EMBL" id="BAABBN010000015">
    <property type="protein sequence ID" value="GAA3941440.1"/>
    <property type="molecule type" value="Genomic_DNA"/>
</dbReference>
<dbReference type="InterPro" id="IPR029063">
    <property type="entry name" value="SAM-dependent_MTases_sf"/>
</dbReference>
<sequence>MTDIEPLINAIHQQYGYDLRDYARASLIRRLSLAMKKERLRDFNEFQDRLLHSPAFFYRLLGVLSVNVSAMFRDPDFYLALRRQVIPLLRTWPFIRIWHAGCANGEEVYSMAILLKEEGLYERSRIYATDFSELILEQAKQGIYSCKNVQTYIENYRLAGGKEDFSCYYRSDYDRVIIRNELKKNIVFAQHNLVSDGSFNEFNLILCRNVMIYFNNALKDRTLRLLHQSLCRFGVLALGKKESLNGTELGFRYDTLAENERLYRRIGW</sequence>
<feature type="domain" description="CheR-type methyltransferase" evidence="1">
    <location>
        <begin position="1"/>
        <end position="246"/>
    </location>
</feature>
<evidence type="ECO:0000259" key="1">
    <source>
        <dbReference type="PROSITE" id="PS50123"/>
    </source>
</evidence>
<evidence type="ECO:0000313" key="2">
    <source>
        <dbReference type="EMBL" id="GAA3941440.1"/>
    </source>
</evidence>
<dbReference type="Pfam" id="PF03705">
    <property type="entry name" value="CheR_N"/>
    <property type="match status" value="1"/>
</dbReference>
<accession>A0ABP7NBP2</accession>
<reference evidence="3" key="1">
    <citation type="journal article" date="2019" name="Int. J. Syst. Evol. Microbiol.">
        <title>The Global Catalogue of Microorganisms (GCM) 10K type strain sequencing project: providing services to taxonomists for standard genome sequencing and annotation.</title>
        <authorList>
            <consortium name="The Broad Institute Genomics Platform"/>
            <consortium name="The Broad Institute Genome Sequencing Center for Infectious Disease"/>
            <person name="Wu L."/>
            <person name="Ma J."/>
        </authorList>
    </citation>
    <scope>NUCLEOTIDE SEQUENCE [LARGE SCALE GENOMIC DNA]</scope>
    <source>
        <strain evidence="3">JCM 17551</strain>
    </source>
</reference>
<organism evidence="2 3">
    <name type="scientific">Litoribacillus peritrichatus</name>
    <dbReference type="NCBI Taxonomy" id="718191"/>
    <lineage>
        <taxon>Bacteria</taxon>
        <taxon>Pseudomonadati</taxon>
        <taxon>Pseudomonadota</taxon>
        <taxon>Gammaproteobacteria</taxon>
        <taxon>Oceanospirillales</taxon>
        <taxon>Oceanospirillaceae</taxon>
        <taxon>Litoribacillus</taxon>
    </lineage>
</organism>
<dbReference type="Proteomes" id="UP001501565">
    <property type="component" value="Unassembled WGS sequence"/>
</dbReference>
<dbReference type="InterPro" id="IPR022641">
    <property type="entry name" value="CheR_N"/>
</dbReference>
<dbReference type="Pfam" id="PF01739">
    <property type="entry name" value="CheR"/>
    <property type="match status" value="1"/>
</dbReference>
<dbReference type="SUPFAM" id="SSF47757">
    <property type="entry name" value="Chemotaxis receptor methyltransferase CheR, N-terminal domain"/>
    <property type="match status" value="1"/>
</dbReference>
<evidence type="ECO:0000313" key="3">
    <source>
        <dbReference type="Proteomes" id="UP001501565"/>
    </source>
</evidence>
<dbReference type="Gene3D" id="3.40.50.150">
    <property type="entry name" value="Vaccinia Virus protein VP39"/>
    <property type="match status" value="1"/>
</dbReference>
<dbReference type="InterPro" id="IPR000780">
    <property type="entry name" value="CheR_MeTrfase"/>
</dbReference>
<gene>
    <name evidence="2" type="ORF">GCM10022277_41730</name>
</gene>
<dbReference type="InterPro" id="IPR050903">
    <property type="entry name" value="Bact_Chemotaxis_MeTrfase"/>
</dbReference>